<accession>A0A8H6CKX3</accession>
<dbReference type="Proteomes" id="UP000578531">
    <property type="component" value="Unassembled WGS sequence"/>
</dbReference>
<reference evidence="1 2" key="1">
    <citation type="journal article" date="2020" name="Genomics">
        <title>Complete, high-quality genomes from long-read metagenomic sequencing of two wolf lichen thalli reveals enigmatic genome architecture.</title>
        <authorList>
            <person name="McKenzie S.K."/>
            <person name="Walston R.F."/>
            <person name="Allen J.L."/>
        </authorList>
    </citation>
    <scope>NUCLEOTIDE SEQUENCE [LARGE SCALE GENOMIC DNA]</scope>
    <source>
        <strain evidence="1">WasteWater2</strain>
    </source>
</reference>
<sequence>MLSLQTLPLPIVRPVAPDWAECDFTRVMGSRIAAPDCYQGSEENLQEGMIAVPYYLGGGYPGSEASGAVTVPISFTQGTCTISVEAAGPEFSAPNFLRIVPNHVRGMAGYIIDKCVVGGGGIGGFITDGWVSVTNMVGSPLERSDLAACT</sequence>
<protein>
    <submittedName>
        <fullName evidence="1">Uncharacterized protein</fullName>
    </submittedName>
</protein>
<comment type="caution">
    <text evidence="1">The sequence shown here is derived from an EMBL/GenBank/DDBJ whole genome shotgun (WGS) entry which is preliminary data.</text>
</comment>
<dbReference type="AlphaFoldDB" id="A0A8H6CKX3"/>
<dbReference type="OrthoDB" id="5396534at2759"/>
<dbReference type="GeneID" id="59294424"/>
<dbReference type="EMBL" id="JACCJC010000104">
    <property type="protein sequence ID" value="KAF6225353.1"/>
    <property type="molecule type" value="Genomic_DNA"/>
</dbReference>
<evidence type="ECO:0000313" key="2">
    <source>
        <dbReference type="Proteomes" id="UP000578531"/>
    </source>
</evidence>
<proteinExistence type="predicted"/>
<evidence type="ECO:0000313" key="1">
    <source>
        <dbReference type="EMBL" id="KAF6225353.1"/>
    </source>
</evidence>
<keyword evidence="2" id="KW-1185">Reference proteome</keyword>
<gene>
    <name evidence="1" type="ORF">HO173_012791</name>
</gene>
<name>A0A8H6CKX3_9LECA</name>
<organism evidence="1 2">
    <name type="scientific">Letharia columbiana</name>
    <dbReference type="NCBI Taxonomy" id="112416"/>
    <lineage>
        <taxon>Eukaryota</taxon>
        <taxon>Fungi</taxon>
        <taxon>Dikarya</taxon>
        <taxon>Ascomycota</taxon>
        <taxon>Pezizomycotina</taxon>
        <taxon>Lecanoromycetes</taxon>
        <taxon>OSLEUM clade</taxon>
        <taxon>Lecanoromycetidae</taxon>
        <taxon>Lecanorales</taxon>
        <taxon>Lecanorineae</taxon>
        <taxon>Parmeliaceae</taxon>
        <taxon>Letharia</taxon>
    </lineage>
</organism>
<dbReference type="RefSeq" id="XP_037158482.1">
    <property type="nucleotide sequence ID" value="XM_037314625.1"/>
</dbReference>